<sequence length="725" mass="80457">MESEEAAVPAIEGLKLIILLQAEFVGINMQVRIVLLPTPVICTCTTSAVAFYHSALSLFGVLNMLKDYVIKALVNSVDHLGCVAYKVNDLPSEQVDAFSGTELSDTNLIASDFLMKIMNKDPEGYGMIVSDDGKKVRRRQLFTERDKEELKSRTVIVENLPEDYTRQSLEKMFNTVGLVSLGDLLVLVQDESPNPLPGARNRGKKQLFRVTSSGKEQIRFLFGRFVEKSDLCENLESISMSETKDGGESGHEVPKLSSKEQPDAGVEEKDSPSLAVNPMDGHNHQLKQSEAGDFNNLGFAGTTSEASLVQAQPTEKNTLVTLASNKVIEDPALNNVAEAVKQVENASDHYAVVDVKKEKEGEVTDLQVESGHRHEKEDVKRADSENNRGAVAKEEKEEEDPPNDAPSQSFIFDYTEGEESGTEEDQIAFMNELEIFHRDRSLEFKPPKFYGEGLNCLKLWRAVTRLGGYDQVTSCKLWRQVGESFRPPKTCTTVSWSFRIFYEKALLEYEKHKIQTGELQVPIASVPEPMSLENQVGGSQASGSGRARRDAAARAMQGWHSQRLLGNGEVGDPIIKDKSSGRDKHSKGIGVPKRKKASSLETEAKAARPKISKPQSDIMVVDVGPPADWVKINVRTTKDCFEVYALVPGLLREEVHVQSDPSGRLVISGEPEQPDNPWGVTPFKKVITLSSRIDPHQTSAVVTLHGQLFRYWFLILAACFRFSKF</sequence>
<gene>
    <name evidence="7" type="ORF">J5N97_026150</name>
</gene>
<feature type="compositionally biased region" description="Basic and acidic residues" evidence="5">
    <location>
        <begin position="370"/>
        <end position="395"/>
    </location>
</feature>
<feature type="domain" description="ARID" evidence="6">
    <location>
        <begin position="423"/>
        <end position="514"/>
    </location>
</feature>
<reference evidence="7" key="1">
    <citation type="submission" date="2021-03" db="EMBL/GenBank/DDBJ databases">
        <authorList>
            <person name="Li Z."/>
            <person name="Yang C."/>
        </authorList>
    </citation>
    <scope>NUCLEOTIDE SEQUENCE</scope>
    <source>
        <strain evidence="7">Dzin_1.0</strain>
        <tissue evidence="7">Leaf</tissue>
    </source>
</reference>
<feature type="region of interest" description="Disordered" evidence="5">
    <location>
        <begin position="570"/>
        <end position="611"/>
    </location>
</feature>
<dbReference type="Gene3D" id="1.10.150.60">
    <property type="entry name" value="ARID DNA-binding domain"/>
    <property type="match status" value="1"/>
</dbReference>
<keyword evidence="1" id="KW-0805">Transcription regulation</keyword>
<feature type="compositionally biased region" description="Basic and acidic residues" evidence="5">
    <location>
        <begin position="242"/>
        <end position="271"/>
    </location>
</feature>
<dbReference type="OrthoDB" id="338531at2759"/>
<keyword evidence="2" id="KW-0238">DNA-binding</keyword>
<dbReference type="SUPFAM" id="SSF49764">
    <property type="entry name" value="HSP20-like chaperones"/>
    <property type="match status" value="1"/>
</dbReference>
<proteinExistence type="predicted"/>
<evidence type="ECO:0000259" key="6">
    <source>
        <dbReference type="PROSITE" id="PS51011"/>
    </source>
</evidence>
<dbReference type="Proteomes" id="UP001085076">
    <property type="component" value="Miscellaneous, Linkage group lg08"/>
</dbReference>
<dbReference type="GO" id="GO:0006357">
    <property type="term" value="P:regulation of transcription by RNA polymerase II"/>
    <property type="evidence" value="ECO:0007669"/>
    <property type="project" value="InterPro"/>
</dbReference>
<dbReference type="InterPro" id="IPR001606">
    <property type="entry name" value="ARID_dom"/>
</dbReference>
<evidence type="ECO:0000256" key="3">
    <source>
        <dbReference type="ARBA" id="ARBA00023163"/>
    </source>
</evidence>
<evidence type="ECO:0000313" key="8">
    <source>
        <dbReference type="Proteomes" id="UP001085076"/>
    </source>
</evidence>
<dbReference type="InterPro" id="IPR036431">
    <property type="entry name" value="ARID_dom_sf"/>
</dbReference>
<reference evidence="7" key="2">
    <citation type="journal article" date="2022" name="Hortic Res">
        <title>The genome of Dioscorea zingiberensis sheds light on the biosynthesis, origin and evolution of the medicinally important diosgenin saponins.</title>
        <authorList>
            <person name="Li Y."/>
            <person name="Tan C."/>
            <person name="Li Z."/>
            <person name="Guo J."/>
            <person name="Li S."/>
            <person name="Chen X."/>
            <person name="Wang C."/>
            <person name="Dai X."/>
            <person name="Yang H."/>
            <person name="Song W."/>
            <person name="Hou L."/>
            <person name="Xu J."/>
            <person name="Tong Z."/>
            <person name="Xu A."/>
            <person name="Yuan X."/>
            <person name="Wang W."/>
            <person name="Yang Q."/>
            <person name="Chen L."/>
            <person name="Sun Z."/>
            <person name="Wang K."/>
            <person name="Pan B."/>
            <person name="Chen J."/>
            <person name="Bao Y."/>
            <person name="Liu F."/>
            <person name="Qi X."/>
            <person name="Gang D.R."/>
            <person name="Wen J."/>
            <person name="Li J."/>
        </authorList>
    </citation>
    <scope>NUCLEOTIDE SEQUENCE</scope>
    <source>
        <strain evidence="7">Dzin_1.0</strain>
    </source>
</reference>
<dbReference type="FunFam" id="1.10.150.60:FF:000009">
    <property type="entry name" value="AT-rich interactive domain-containing protein 3"/>
    <property type="match status" value="1"/>
</dbReference>
<dbReference type="InterPro" id="IPR045147">
    <property type="entry name" value="ARI3A/B/C"/>
</dbReference>
<comment type="caution">
    <text evidence="7">The sequence shown here is derived from an EMBL/GenBank/DDBJ whole genome shotgun (WGS) entry which is preliminary data.</text>
</comment>
<evidence type="ECO:0000256" key="2">
    <source>
        <dbReference type="ARBA" id="ARBA00023125"/>
    </source>
</evidence>
<dbReference type="InterPro" id="IPR008978">
    <property type="entry name" value="HSP20-like_chaperone"/>
</dbReference>
<dbReference type="PROSITE" id="PS51011">
    <property type="entry name" value="ARID"/>
    <property type="match status" value="1"/>
</dbReference>
<keyword evidence="4" id="KW-0539">Nucleus</keyword>
<feature type="region of interest" description="Disordered" evidence="5">
    <location>
        <begin position="362"/>
        <end position="410"/>
    </location>
</feature>
<dbReference type="SMART" id="SM00501">
    <property type="entry name" value="BRIGHT"/>
    <property type="match status" value="1"/>
</dbReference>
<dbReference type="SUPFAM" id="SSF46774">
    <property type="entry name" value="ARID-like"/>
    <property type="match status" value="1"/>
</dbReference>
<evidence type="ECO:0000256" key="4">
    <source>
        <dbReference type="ARBA" id="ARBA00023242"/>
    </source>
</evidence>
<feature type="compositionally biased region" description="Basic residues" evidence="5">
    <location>
        <begin position="584"/>
        <end position="597"/>
    </location>
</feature>
<dbReference type="CDD" id="cd16100">
    <property type="entry name" value="ARID"/>
    <property type="match status" value="1"/>
</dbReference>
<dbReference type="Gene3D" id="2.60.40.790">
    <property type="match status" value="1"/>
</dbReference>
<dbReference type="FunFam" id="2.60.40.790:FF:000014">
    <property type="entry name" value="AT-rich interactive domain-containing protein 3"/>
    <property type="match status" value="1"/>
</dbReference>
<dbReference type="PANTHER" id="PTHR15348:SF0">
    <property type="entry name" value="PROTEIN DEAD RINGER"/>
    <property type="match status" value="1"/>
</dbReference>
<dbReference type="EMBL" id="JAGGNH010000008">
    <property type="protein sequence ID" value="KAJ0965012.1"/>
    <property type="molecule type" value="Genomic_DNA"/>
</dbReference>
<dbReference type="SMART" id="SM01014">
    <property type="entry name" value="ARID"/>
    <property type="match status" value="1"/>
</dbReference>
<dbReference type="GO" id="GO:0003677">
    <property type="term" value="F:DNA binding"/>
    <property type="evidence" value="ECO:0007669"/>
    <property type="project" value="UniProtKB-KW"/>
</dbReference>
<protein>
    <recommendedName>
        <fullName evidence="6">ARID domain-containing protein</fullName>
    </recommendedName>
</protein>
<name>A0A9D5H6K4_9LILI</name>
<keyword evidence="3" id="KW-0804">Transcription</keyword>
<feature type="region of interest" description="Disordered" evidence="5">
    <location>
        <begin position="240"/>
        <end position="278"/>
    </location>
</feature>
<dbReference type="GO" id="GO:0005634">
    <property type="term" value="C:nucleus"/>
    <property type="evidence" value="ECO:0007669"/>
    <property type="project" value="TreeGrafter"/>
</dbReference>
<keyword evidence="8" id="KW-1185">Reference proteome</keyword>
<dbReference type="PANTHER" id="PTHR15348">
    <property type="entry name" value="AT-RICH INTERACTIVE DOMAIN-CONTAINING PROTEIN ARID DOMAIN- CONTAINING PROTEIN DEAD RINGER PROTEIN B-CELL REGULATOR OF IGH TRANSCRIPTION BRIGHT"/>
    <property type="match status" value="1"/>
</dbReference>
<evidence type="ECO:0000256" key="5">
    <source>
        <dbReference type="SAM" id="MobiDB-lite"/>
    </source>
</evidence>
<organism evidence="7 8">
    <name type="scientific">Dioscorea zingiberensis</name>
    <dbReference type="NCBI Taxonomy" id="325984"/>
    <lineage>
        <taxon>Eukaryota</taxon>
        <taxon>Viridiplantae</taxon>
        <taxon>Streptophyta</taxon>
        <taxon>Embryophyta</taxon>
        <taxon>Tracheophyta</taxon>
        <taxon>Spermatophyta</taxon>
        <taxon>Magnoliopsida</taxon>
        <taxon>Liliopsida</taxon>
        <taxon>Dioscoreales</taxon>
        <taxon>Dioscoreaceae</taxon>
        <taxon>Dioscorea</taxon>
    </lineage>
</organism>
<evidence type="ECO:0000313" key="7">
    <source>
        <dbReference type="EMBL" id="KAJ0965012.1"/>
    </source>
</evidence>
<feature type="compositionally biased region" description="Basic and acidic residues" evidence="5">
    <location>
        <begin position="574"/>
        <end position="583"/>
    </location>
</feature>
<accession>A0A9D5H6K4</accession>
<dbReference type="AlphaFoldDB" id="A0A9D5H6K4"/>
<dbReference type="CDD" id="cd00298">
    <property type="entry name" value="ACD_sHsps_p23-like"/>
    <property type="match status" value="1"/>
</dbReference>
<evidence type="ECO:0000256" key="1">
    <source>
        <dbReference type="ARBA" id="ARBA00023015"/>
    </source>
</evidence>
<dbReference type="Pfam" id="PF01388">
    <property type="entry name" value="ARID"/>
    <property type="match status" value="1"/>
</dbReference>